<protein>
    <submittedName>
        <fullName evidence="2">Uncharacterized protein</fullName>
    </submittedName>
</protein>
<accession>A0A061S0E9</accession>
<feature type="region of interest" description="Disordered" evidence="1">
    <location>
        <begin position="1"/>
        <end position="29"/>
    </location>
</feature>
<dbReference type="AlphaFoldDB" id="A0A061S0E9"/>
<evidence type="ECO:0000256" key="1">
    <source>
        <dbReference type="SAM" id="MobiDB-lite"/>
    </source>
</evidence>
<dbReference type="EMBL" id="GBEZ01009167">
    <property type="protein sequence ID" value="JAC76405.1"/>
    <property type="molecule type" value="Transcribed_RNA"/>
</dbReference>
<proteinExistence type="predicted"/>
<sequence>PHVRSPAADPAAIALRGTPPSLSARARPLARPGDLIRGHIRAYQPRLRPCCCL</sequence>
<evidence type="ECO:0000313" key="2">
    <source>
        <dbReference type="EMBL" id="JAC76405.1"/>
    </source>
</evidence>
<organism evidence="2">
    <name type="scientific">Tetraselmis sp. GSL018</name>
    <dbReference type="NCBI Taxonomy" id="582737"/>
    <lineage>
        <taxon>Eukaryota</taxon>
        <taxon>Viridiplantae</taxon>
        <taxon>Chlorophyta</taxon>
        <taxon>core chlorophytes</taxon>
        <taxon>Chlorodendrophyceae</taxon>
        <taxon>Chlorodendrales</taxon>
        <taxon>Chlorodendraceae</taxon>
        <taxon>Tetraselmis</taxon>
    </lineage>
</organism>
<feature type="non-terminal residue" evidence="2">
    <location>
        <position position="1"/>
    </location>
</feature>
<reference evidence="2" key="1">
    <citation type="submission" date="2014-05" db="EMBL/GenBank/DDBJ databases">
        <title>The transcriptome of the halophilic microalga Tetraselmis sp. GSL018 isolated from the Great Salt Lake, Utah.</title>
        <authorList>
            <person name="Jinkerson R.E."/>
            <person name="D'Adamo S."/>
            <person name="Posewitz M.C."/>
        </authorList>
    </citation>
    <scope>NUCLEOTIDE SEQUENCE</scope>
    <source>
        <strain evidence="2">GSL018</strain>
    </source>
</reference>
<gene>
    <name evidence="2" type="ORF">TSPGSL018_20273</name>
</gene>
<name>A0A061S0E9_9CHLO</name>